<proteinExistence type="inferred from homology"/>
<dbReference type="Gene3D" id="2.130.10.10">
    <property type="entry name" value="YVTN repeat-like/Quinoprotein amine dehydrogenase"/>
    <property type="match status" value="4"/>
</dbReference>
<comment type="similarity">
    <text evidence="6">Belongs to the WD repeat WDR6 family.</text>
</comment>
<evidence type="ECO:0000256" key="5">
    <source>
        <dbReference type="ARBA" id="ARBA00022737"/>
    </source>
</evidence>
<dbReference type="GO" id="GO:0030488">
    <property type="term" value="P:tRNA methylation"/>
    <property type="evidence" value="ECO:0007669"/>
    <property type="project" value="TreeGrafter"/>
</dbReference>
<dbReference type="GO" id="GO:0005737">
    <property type="term" value="C:cytoplasm"/>
    <property type="evidence" value="ECO:0007669"/>
    <property type="project" value="UniProtKB-SubCell"/>
</dbReference>
<dbReference type="InterPro" id="IPR015943">
    <property type="entry name" value="WD40/YVTN_repeat-like_dom_sf"/>
</dbReference>
<keyword evidence="2" id="KW-0963">Cytoplasm</keyword>
<evidence type="ECO:0000256" key="4">
    <source>
        <dbReference type="ARBA" id="ARBA00022694"/>
    </source>
</evidence>
<keyword evidence="5" id="KW-0677">Repeat</keyword>
<evidence type="ECO:0000256" key="2">
    <source>
        <dbReference type="ARBA" id="ARBA00022490"/>
    </source>
</evidence>
<dbReference type="SUPFAM" id="SSF50978">
    <property type="entry name" value="WD40 repeat-like"/>
    <property type="match status" value="1"/>
</dbReference>
<dbReference type="PROSITE" id="PS00678">
    <property type="entry name" value="WD_REPEATS_1"/>
    <property type="match status" value="1"/>
</dbReference>
<dbReference type="SUPFAM" id="SSF50998">
    <property type="entry name" value="Quinoprotein alcohol dehydrogenase-like"/>
    <property type="match status" value="1"/>
</dbReference>
<dbReference type="InterPro" id="IPR019775">
    <property type="entry name" value="WD40_repeat_CS"/>
</dbReference>
<feature type="repeat" description="WD" evidence="7">
    <location>
        <begin position="205"/>
        <end position="254"/>
    </location>
</feature>
<evidence type="ECO:0000256" key="6">
    <source>
        <dbReference type="ARBA" id="ARBA00038255"/>
    </source>
</evidence>
<dbReference type="PROSITE" id="PS50082">
    <property type="entry name" value="WD_REPEATS_2"/>
    <property type="match status" value="1"/>
</dbReference>
<comment type="subcellular location">
    <subcellularLocation>
        <location evidence="1">Cytoplasm</location>
    </subcellularLocation>
</comment>
<organism evidence="8">
    <name type="scientific">Bionectria ochroleuca</name>
    <name type="common">Gliocladium roseum</name>
    <dbReference type="NCBI Taxonomy" id="29856"/>
    <lineage>
        <taxon>Eukaryota</taxon>
        <taxon>Fungi</taxon>
        <taxon>Dikarya</taxon>
        <taxon>Ascomycota</taxon>
        <taxon>Pezizomycotina</taxon>
        <taxon>Sordariomycetes</taxon>
        <taxon>Hypocreomycetidae</taxon>
        <taxon>Hypocreales</taxon>
        <taxon>Bionectriaceae</taxon>
        <taxon>Clonostachys</taxon>
    </lineage>
</organism>
<dbReference type="PANTHER" id="PTHR14344:SF3">
    <property type="entry name" value="WD REPEAT-CONTAINING PROTEIN 6"/>
    <property type="match status" value="1"/>
</dbReference>
<evidence type="ECO:0000256" key="3">
    <source>
        <dbReference type="ARBA" id="ARBA00022574"/>
    </source>
</evidence>
<name>A0A0B7K5F6_BIOOC</name>
<evidence type="ECO:0000256" key="7">
    <source>
        <dbReference type="PROSITE-ProRule" id="PRU00221"/>
    </source>
</evidence>
<dbReference type="Pfam" id="PF00400">
    <property type="entry name" value="WD40"/>
    <property type="match status" value="1"/>
</dbReference>
<dbReference type="InterPro" id="IPR036322">
    <property type="entry name" value="WD40_repeat_dom_sf"/>
</dbReference>
<dbReference type="InterPro" id="IPR011047">
    <property type="entry name" value="Quinoprotein_ADH-like_sf"/>
</dbReference>
<sequence>MPVNVKLQRELSQVPVTALEFSHPSSGKQLVLAGQDNEIEVFDTEARQSFCKFRIFDEQIVHGLSILPAEGDSPGKLLIWGAKLIAIVSTDGLDTGRVPSVVATATAPDWIYYGAFSPYDRSRACLVTAHNEAVLIRHEEKEGRIILEEVIAPARPGLYSATLTWLAADCVLVAAGTVFGEILVWKAWAGAGAGRESPHELLYVLTGHEGSIFGVDISPFYTIIGGRQVRFLATSSDDRTIRIWDISEQTDAIEQTNTHFSKARETGFGSDEAHPTHGSRPPVAMAMGHLSRIWGVKFPAATEPGILGTKNTLDIYSFGEDATTQCWKMEFHAKNVTEIQADKGILTGSLTLKGVFPLHEGKHLWSRAVSSSGNKQLIVTGGADSRISLIEAHTTESEAMSSQNSASPTTPSVLITVDIPKPSDKTPQQPKKKRQEVIGQYDFISKEKLVAATSYGRLLLGTTREANLDWKEIHVEEALLQDVERTYVLKQAAHGIAVLGATSGSVLIYHLATDRLFRVASLPGKIVGITCLSTNIQREASGAKSLDILVHLFGTSNPTWLTLCATTGELLNQIEVSGLNPKFVTASAAIIGQFLVIGSRHGWMSVLAPVENGYQSVCDIATRSTDAICSIVALPGFQDSQNHISFLTTGRDGKFRIYEIVHSESLTSLELLHESSPPFGPMIEGAWFTDDPKPELILYGFRSKCFVVWNETRREERASVDCGGAHRSFSFLPGRSDRDPFFFTFTKTSTLYLYYQRRPLYAALKIGIHGREVRAMTSAHGLTITGAEDTTIRIWERPEYGTDGAKQMKCLALIKAHMAGIQKLAWSPSNSATDSGQVDGYLFSSAGSTEFFVWRIRSLRGGYSQLGVTCEGIFDETDIDKDLRIMDFSVQPRRDGSIIITMAFSNSFLSTYLFDRLDGFKVLAKGAYTGACLTQIQPLTSLEGLVEASENDIAVLTASTDGHIATWKIRHVEDQHTKQWVLNNVTKVHQNSIKCLALVPASAGQFYVVTGGDDNSLGLSLLSRDIYQAVFRHVCRRAHAAAINGMAVERVGESLVVFTASNDQRLKAWTMSKDGRICLQADMYSGVADPGDIEILPGRNLTIALGGVGLELWKTSLPG</sequence>
<dbReference type="EMBL" id="CDPU01000016">
    <property type="protein sequence ID" value="CEO49851.1"/>
    <property type="molecule type" value="Genomic_DNA"/>
</dbReference>
<dbReference type="InterPro" id="IPR051973">
    <property type="entry name" value="tRNA_Anticodon_Mtase-Reg"/>
</dbReference>
<dbReference type="InterPro" id="IPR001680">
    <property type="entry name" value="WD40_rpt"/>
</dbReference>
<dbReference type="AlphaFoldDB" id="A0A0B7K5F6"/>
<evidence type="ECO:0000256" key="1">
    <source>
        <dbReference type="ARBA" id="ARBA00004496"/>
    </source>
</evidence>
<keyword evidence="4" id="KW-0819">tRNA processing</keyword>
<keyword evidence="3 7" id="KW-0853">WD repeat</keyword>
<evidence type="ECO:0000313" key="8">
    <source>
        <dbReference type="EMBL" id="CEO49851.1"/>
    </source>
</evidence>
<protein>
    <submittedName>
        <fullName evidence="8">Uncharacterized protein</fullName>
    </submittedName>
</protein>
<accession>A0A0B7K5F6</accession>
<dbReference type="PANTHER" id="PTHR14344">
    <property type="entry name" value="WD REPEAT PROTEIN"/>
    <property type="match status" value="1"/>
</dbReference>
<dbReference type="PROSITE" id="PS50294">
    <property type="entry name" value="WD_REPEATS_REGION"/>
    <property type="match status" value="1"/>
</dbReference>
<dbReference type="SMART" id="SM00320">
    <property type="entry name" value="WD40"/>
    <property type="match status" value="7"/>
</dbReference>
<reference evidence="8" key="1">
    <citation type="submission" date="2015-01" db="EMBL/GenBank/DDBJ databases">
        <authorList>
            <person name="Durling Mikael"/>
        </authorList>
    </citation>
    <scope>NUCLEOTIDE SEQUENCE</scope>
</reference>
<gene>
    <name evidence="8" type="ORF">BN869_000005908_1</name>
</gene>